<feature type="signal peptide" evidence="1">
    <location>
        <begin position="1"/>
        <end position="15"/>
    </location>
</feature>
<dbReference type="RefSeq" id="WP_183685446.1">
    <property type="nucleotide sequence ID" value="NZ_JACHOW010000001.1"/>
</dbReference>
<keyword evidence="3" id="KW-1185">Reference proteome</keyword>
<comment type="caution">
    <text evidence="2">The sequence shown here is derived from an EMBL/GenBank/DDBJ whole genome shotgun (WGS) entry which is preliminary data.</text>
</comment>
<evidence type="ECO:0008006" key="4">
    <source>
        <dbReference type="Google" id="ProtNLM"/>
    </source>
</evidence>
<accession>A0A841GWS8</accession>
<dbReference type="AlphaFoldDB" id="A0A841GWS8"/>
<proteinExistence type="predicted"/>
<feature type="chain" id="PRO_5032510177" description="DUF1795 domain-containing protein" evidence="1">
    <location>
        <begin position="16"/>
        <end position="182"/>
    </location>
</feature>
<protein>
    <recommendedName>
        <fullName evidence="4">DUF1795 domain-containing protein</fullName>
    </recommendedName>
</protein>
<organism evidence="2 3">
    <name type="scientific">Longimicrobium terrae</name>
    <dbReference type="NCBI Taxonomy" id="1639882"/>
    <lineage>
        <taxon>Bacteria</taxon>
        <taxon>Pseudomonadati</taxon>
        <taxon>Gemmatimonadota</taxon>
        <taxon>Longimicrobiia</taxon>
        <taxon>Longimicrobiales</taxon>
        <taxon>Longimicrobiaceae</taxon>
        <taxon>Longimicrobium</taxon>
    </lineage>
</organism>
<dbReference type="Proteomes" id="UP000582837">
    <property type="component" value="Unassembled WGS sequence"/>
</dbReference>
<evidence type="ECO:0000256" key="1">
    <source>
        <dbReference type="SAM" id="SignalP"/>
    </source>
</evidence>
<evidence type="ECO:0000313" key="2">
    <source>
        <dbReference type="EMBL" id="MBB6068876.1"/>
    </source>
</evidence>
<evidence type="ECO:0000313" key="3">
    <source>
        <dbReference type="Proteomes" id="UP000582837"/>
    </source>
</evidence>
<reference evidence="2 3" key="1">
    <citation type="submission" date="2020-08" db="EMBL/GenBank/DDBJ databases">
        <title>Genomic Encyclopedia of Type Strains, Phase IV (KMG-IV): sequencing the most valuable type-strain genomes for metagenomic binning, comparative biology and taxonomic classification.</title>
        <authorList>
            <person name="Goeker M."/>
        </authorList>
    </citation>
    <scope>NUCLEOTIDE SEQUENCE [LARGE SCALE GENOMIC DNA]</scope>
    <source>
        <strain evidence="2 3">DSM 29007</strain>
    </source>
</reference>
<keyword evidence="1" id="KW-0732">Signal</keyword>
<gene>
    <name evidence="2" type="ORF">HNQ61_000487</name>
</gene>
<sequence>MAVLLLAASVLQASAQEVRPPARIPSFTMMDSSRYEQREMGIRYAYRFADSTQHVAATAFVYPVPAERLAKPAAEQIAEEAREFVASLDGGIGQGWYRSVTVVVDTARAWDATDGSHPGHLVAAVLRRDDGNLASFMHLMLLGDHYVKTRLTLPAEEWRTSMAPNFGPDLFAALAPPAPAPR</sequence>
<dbReference type="EMBL" id="JACHIA010000001">
    <property type="protein sequence ID" value="MBB6068876.1"/>
    <property type="molecule type" value="Genomic_DNA"/>
</dbReference>
<name>A0A841GWS8_9BACT</name>